<protein>
    <submittedName>
        <fullName evidence="8">Uncharacterized membrane protein YdjX, TVP38/TMEM64 family, SNARE-associated domain</fullName>
    </submittedName>
</protein>
<dbReference type="GO" id="GO:0005886">
    <property type="term" value="C:plasma membrane"/>
    <property type="evidence" value="ECO:0007669"/>
    <property type="project" value="UniProtKB-SubCell"/>
</dbReference>
<evidence type="ECO:0000256" key="5">
    <source>
        <dbReference type="ARBA" id="ARBA00023136"/>
    </source>
</evidence>
<feature type="transmembrane region" description="Helical" evidence="6">
    <location>
        <begin position="51"/>
        <end position="72"/>
    </location>
</feature>
<evidence type="ECO:0000313" key="8">
    <source>
        <dbReference type="EMBL" id="SMO45885.1"/>
    </source>
</evidence>
<dbReference type="InterPro" id="IPR032816">
    <property type="entry name" value="VTT_dom"/>
</dbReference>
<accession>A0A521BFK6</accession>
<evidence type="ECO:0000256" key="4">
    <source>
        <dbReference type="ARBA" id="ARBA00022989"/>
    </source>
</evidence>
<evidence type="ECO:0000259" key="7">
    <source>
        <dbReference type="Pfam" id="PF09335"/>
    </source>
</evidence>
<dbReference type="InterPro" id="IPR015414">
    <property type="entry name" value="TMEM64"/>
</dbReference>
<keyword evidence="5 6" id="KW-0472">Membrane</keyword>
<keyword evidence="9" id="KW-1185">Reference proteome</keyword>
<evidence type="ECO:0000313" key="9">
    <source>
        <dbReference type="Proteomes" id="UP000319712"/>
    </source>
</evidence>
<dbReference type="EMBL" id="FXTD01000002">
    <property type="protein sequence ID" value="SMO45885.1"/>
    <property type="molecule type" value="Genomic_DNA"/>
</dbReference>
<evidence type="ECO:0000256" key="2">
    <source>
        <dbReference type="ARBA" id="ARBA00022475"/>
    </source>
</evidence>
<proteinExistence type="predicted"/>
<feature type="transmembrane region" description="Helical" evidence="6">
    <location>
        <begin position="198"/>
        <end position="216"/>
    </location>
</feature>
<dbReference type="Proteomes" id="UP000319712">
    <property type="component" value="Unassembled WGS sequence"/>
</dbReference>
<feature type="transmembrane region" description="Helical" evidence="6">
    <location>
        <begin position="12"/>
        <end position="31"/>
    </location>
</feature>
<evidence type="ECO:0000256" key="1">
    <source>
        <dbReference type="ARBA" id="ARBA00004651"/>
    </source>
</evidence>
<dbReference type="AlphaFoldDB" id="A0A521BFK6"/>
<dbReference type="Pfam" id="PF09335">
    <property type="entry name" value="VTT_dom"/>
    <property type="match status" value="1"/>
</dbReference>
<dbReference type="PANTHER" id="PTHR12677">
    <property type="entry name" value="GOLGI APPARATUS MEMBRANE PROTEIN TVP38-RELATED"/>
    <property type="match status" value="1"/>
</dbReference>
<gene>
    <name evidence="8" type="ORF">SAMN06264867_102232</name>
</gene>
<dbReference type="RefSeq" id="WP_185955670.1">
    <property type="nucleotide sequence ID" value="NZ_FXTD01000002.1"/>
</dbReference>
<comment type="subcellular location">
    <subcellularLocation>
        <location evidence="1">Cell membrane</location>
        <topology evidence="1">Multi-pass membrane protein</topology>
    </subcellularLocation>
</comment>
<organism evidence="8 9">
    <name type="scientific">Halorubrum cibi</name>
    <dbReference type="NCBI Taxonomy" id="413815"/>
    <lineage>
        <taxon>Archaea</taxon>
        <taxon>Methanobacteriati</taxon>
        <taxon>Methanobacteriota</taxon>
        <taxon>Stenosarchaea group</taxon>
        <taxon>Halobacteria</taxon>
        <taxon>Halobacteriales</taxon>
        <taxon>Haloferacaceae</taxon>
        <taxon>Halorubrum</taxon>
    </lineage>
</organism>
<keyword evidence="3 6" id="KW-0812">Transmembrane</keyword>
<feature type="domain" description="VTT" evidence="7">
    <location>
        <begin position="72"/>
        <end position="189"/>
    </location>
</feature>
<sequence length="228" mass="24599">MRVFRSPESRRRAVLVAAVTVIAFVGLYAFVREYAPFLTDGAEFRTFIAGYGPLAPLVFVAVQAAQVVVAPIPGQVIGFAGGYLFGPVLGLVYSLLGVTIGSSIAFWLSRRYGRPFVEAVVRTETMDRFDTFAFEAGLPSMFVAFLVPGIPDDVLCFTGGLTEIDLRKLVVVMVVGRTPAYVVVTLSGSSLAKGEVRISLVLLTVLFGSTVVGYLFRDRILTALERTG</sequence>
<dbReference type="PANTHER" id="PTHR12677:SF59">
    <property type="entry name" value="GOLGI APPARATUS MEMBRANE PROTEIN TVP38-RELATED"/>
    <property type="match status" value="1"/>
</dbReference>
<keyword evidence="4 6" id="KW-1133">Transmembrane helix</keyword>
<name>A0A521BFK6_9EURY</name>
<evidence type="ECO:0000256" key="6">
    <source>
        <dbReference type="SAM" id="Phobius"/>
    </source>
</evidence>
<evidence type="ECO:0000256" key="3">
    <source>
        <dbReference type="ARBA" id="ARBA00022692"/>
    </source>
</evidence>
<dbReference type="OrthoDB" id="235837at2157"/>
<reference evidence="8 9" key="1">
    <citation type="submission" date="2017-05" db="EMBL/GenBank/DDBJ databases">
        <authorList>
            <person name="Varghese N."/>
            <person name="Submissions S."/>
        </authorList>
    </citation>
    <scope>NUCLEOTIDE SEQUENCE [LARGE SCALE GENOMIC DNA]</scope>
    <source>
        <strain evidence="8 9">DSM 19504</strain>
    </source>
</reference>
<feature type="transmembrane region" description="Helical" evidence="6">
    <location>
        <begin position="84"/>
        <end position="108"/>
    </location>
</feature>
<keyword evidence="2" id="KW-1003">Cell membrane</keyword>